<sequence length="53" mass="6188">MAQYTHFDFLSPRAEVKQIASWINCKFYSFKKTGVSEEIAVSPPPLHCHYRID</sequence>
<comment type="caution">
    <text evidence="1">The sequence shown here is derived from an EMBL/GenBank/DDBJ whole genome shotgun (WGS) entry which is preliminary data.</text>
</comment>
<organism evidence="1 2">
    <name type="scientific">Nitrospira defluvii</name>
    <dbReference type="NCBI Taxonomy" id="330214"/>
    <lineage>
        <taxon>Bacteria</taxon>
        <taxon>Pseudomonadati</taxon>
        <taxon>Nitrospirota</taxon>
        <taxon>Nitrospiria</taxon>
        <taxon>Nitrospirales</taxon>
        <taxon>Nitrospiraceae</taxon>
        <taxon>Nitrospira</taxon>
    </lineage>
</organism>
<evidence type="ECO:0000313" key="2">
    <source>
        <dbReference type="Proteomes" id="UP000675880"/>
    </source>
</evidence>
<name>A0ABM8QL65_9BACT</name>
<evidence type="ECO:0000313" key="1">
    <source>
        <dbReference type="EMBL" id="CAE6703347.1"/>
    </source>
</evidence>
<proteinExistence type="predicted"/>
<gene>
    <name evidence="1" type="ORF">NSPZN2_10846</name>
</gene>
<keyword evidence="2" id="KW-1185">Reference proteome</keyword>
<dbReference type="EMBL" id="CAJNBJ010000001">
    <property type="protein sequence ID" value="CAE6703347.1"/>
    <property type="molecule type" value="Genomic_DNA"/>
</dbReference>
<reference evidence="1 2" key="1">
    <citation type="submission" date="2021-02" db="EMBL/GenBank/DDBJ databases">
        <authorList>
            <person name="Han P."/>
        </authorList>
    </citation>
    <scope>NUCLEOTIDE SEQUENCE [LARGE SCALE GENOMIC DNA]</scope>
    <source>
        <strain evidence="1">Candidatus Nitrospira sp. ZN2</strain>
    </source>
</reference>
<accession>A0ABM8QL65</accession>
<dbReference type="Proteomes" id="UP000675880">
    <property type="component" value="Unassembled WGS sequence"/>
</dbReference>
<protein>
    <submittedName>
        <fullName evidence="1">Uncharacterized protein</fullName>
    </submittedName>
</protein>